<dbReference type="Proteomes" id="UP000184404">
    <property type="component" value="Unassembled WGS sequence"/>
</dbReference>
<evidence type="ECO:0000313" key="2">
    <source>
        <dbReference type="Proteomes" id="UP000184404"/>
    </source>
</evidence>
<dbReference type="STRING" id="1123243.SAMN02745190_01259"/>
<dbReference type="RefSeq" id="WP_072935323.1">
    <property type="nucleotide sequence ID" value="NZ_FQUG01000004.1"/>
</dbReference>
<protein>
    <submittedName>
        <fullName evidence="1">Uncharacterized protein</fullName>
    </submittedName>
</protein>
<dbReference type="AlphaFoldDB" id="A0A1M4WKI7"/>
<accession>A0A1M4WKI7</accession>
<reference evidence="1 2" key="1">
    <citation type="submission" date="2016-11" db="EMBL/GenBank/DDBJ databases">
        <authorList>
            <person name="Jaros S."/>
            <person name="Januszkiewicz K."/>
            <person name="Wedrychowicz H."/>
        </authorList>
    </citation>
    <scope>NUCLEOTIDE SEQUENCE [LARGE SCALE GENOMIC DNA]</scope>
    <source>
        <strain evidence="1 2">DSM 10502</strain>
    </source>
</reference>
<organism evidence="1 2">
    <name type="scientific">Schwartzia succinivorans DSM 10502</name>
    <dbReference type="NCBI Taxonomy" id="1123243"/>
    <lineage>
        <taxon>Bacteria</taxon>
        <taxon>Bacillati</taxon>
        <taxon>Bacillota</taxon>
        <taxon>Negativicutes</taxon>
        <taxon>Selenomonadales</taxon>
        <taxon>Selenomonadaceae</taxon>
        <taxon>Schwartzia</taxon>
    </lineage>
</organism>
<evidence type="ECO:0000313" key="1">
    <source>
        <dbReference type="EMBL" id="SHE81670.1"/>
    </source>
</evidence>
<keyword evidence="2" id="KW-1185">Reference proteome</keyword>
<sequence length="95" mass="10849">MVMSTMILVLAMILLAVAGFIAYTDRREMQKSLRCLAYYYMQDPSGGTDKNARLSYAVESTLKSLDPTGEFTEEERNALWQKTKNYAFRYGGSLR</sequence>
<gene>
    <name evidence="1" type="ORF">SAMN02745190_01259</name>
</gene>
<proteinExistence type="predicted"/>
<name>A0A1M4WKI7_9FIRM</name>
<dbReference type="EMBL" id="FQUG01000004">
    <property type="protein sequence ID" value="SHE81670.1"/>
    <property type="molecule type" value="Genomic_DNA"/>
</dbReference>